<dbReference type="GO" id="GO:0061710">
    <property type="term" value="F:L-threonylcarbamoyladenylate synthase"/>
    <property type="evidence" value="ECO:0007669"/>
    <property type="project" value="UniProtKB-EC"/>
</dbReference>
<organism evidence="11 12">
    <name type="scientific">Stenotrophomonas geniculata N1</name>
    <dbReference type="NCBI Taxonomy" id="1167641"/>
    <lineage>
        <taxon>Bacteria</taxon>
        <taxon>Pseudomonadati</taxon>
        <taxon>Pseudomonadota</taxon>
        <taxon>Gammaproteobacteria</taxon>
        <taxon>Lysobacterales</taxon>
        <taxon>Lysobacteraceae</taxon>
        <taxon>Stenotrophomonas</taxon>
    </lineage>
</organism>
<dbReference type="GO" id="GO:0006450">
    <property type="term" value="P:regulation of translational fidelity"/>
    <property type="evidence" value="ECO:0007669"/>
    <property type="project" value="TreeGrafter"/>
</dbReference>
<evidence type="ECO:0000256" key="6">
    <source>
        <dbReference type="ARBA" id="ARBA00022741"/>
    </source>
</evidence>
<evidence type="ECO:0000259" key="10">
    <source>
        <dbReference type="PROSITE" id="PS51163"/>
    </source>
</evidence>
<dbReference type="Gene3D" id="3.90.870.10">
    <property type="entry name" value="DHBP synthase"/>
    <property type="match status" value="1"/>
</dbReference>
<comment type="subcellular location">
    <subcellularLocation>
        <location evidence="1 9">Cytoplasm</location>
    </subcellularLocation>
</comment>
<evidence type="ECO:0000256" key="9">
    <source>
        <dbReference type="HAMAP-Rule" id="MF_01852"/>
    </source>
</evidence>
<dbReference type="InterPro" id="IPR006070">
    <property type="entry name" value="Sua5-like_dom"/>
</dbReference>
<feature type="domain" description="YrdC-like" evidence="10">
    <location>
        <begin position="3"/>
        <end position="186"/>
    </location>
</feature>
<dbReference type="Pfam" id="PF01300">
    <property type="entry name" value="Sua5_yciO_yrdC"/>
    <property type="match status" value="1"/>
</dbReference>
<dbReference type="GO" id="GO:0005737">
    <property type="term" value="C:cytoplasm"/>
    <property type="evidence" value="ECO:0007669"/>
    <property type="project" value="UniProtKB-SubCell"/>
</dbReference>
<comment type="function">
    <text evidence="9">Required for the formation of a threonylcarbamoyl group on adenosine at position 37 (t(6)A37) in tRNAs that read codons beginning with adenine. Catalyzes the conversion of L-threonine, HCO(3)(-)/CO(2) and ATP to give threonylcarbamoyl-AMP (TC-AMP) as the acyladenylate intermediate, with the release of diphosphate.</text>
</comment>
<dbReference type="InterPro" id="IPR050156">
    <property type="entry name" value="TC-AMP_synthase_SUA5"/>
</dbReference>
<dbReference type="HAMAP" id="MF_01852">
    <property type="entry name" value="TsaC"/>
    <property type="match status" value="1"/>
</dbReference>
<evidence type="ECO:0000256" key="1">
    <source>
        <dbReference type="ARBA" id="ARBA00004496"/>
    </source>
</evidence>
<dbReference type="AlphaFoldDB" id="A0A0L8A5C7"/>
<evidence type="ECO:0000256" key="3">
    <source>
        <dbReference type="ARBA" id="ARBA00022679"/>
    </source>
</evidence>
<keyword evidence="7 9" id="KW-0067">ATP-binding</keyword>
<accession>A0A0L8A5C7</accession>
<evidence type="ECO:0000313" key="11">
    <source>
        <dbReference type="EMBL" id="KOE97567.1"/>
    </source>
</evidence>
<evidence type="ECO:0000256" key="4">
    <source>
        <dbReference type="ARBA" id="ARBA00022694"/>
    </source>
</evidence>
<dbReference type="GO" id="GO:0003725">
    <property type="term" value="F:double-stranded RNA binding"/>
    <property type="evidence" value="ECO:0007669"/>
    <property type="project" value="InterPro"/>
</dbReference>
<dbReference type="PANTHER" id="PTHR17490:SF18">
    <property type="entry name" value="THREONYLCARBAMOYL-AMP SYNTHASE"/>
    <property type="match status" value="1"/>
</dbReference>
<name>A0A0L8A5C7_9GAMM</name>
<dbReference type="PROSITE" id="PS51163">
    <property type="entry name" value="YRDC"/>
    <property type="match status" value="1"/>
</dbReference>
<dbReference type="InterPro" id="IPR023535">
    <property type="entry name" value="TC-AMP_synthase"/>
</dbReference>
<keyword evidence="4 9" id="KW-0819">tRNA processing</keyword>
<protein>
    <recommendedName>
        <fullName evidence="9">Threonylcarbamoyl-AMP synthase</fullName>
        <shortName evidence="9">TC-AMP synthase</shortName>
        <ecNumber evidence="9">2.7.7.87</ecNumber>
    </recommendedName>
    <alternativeName>
        <fullName evidence="9">L-threonylcarbamoyladenylate synthase</fullName>
    </alternativeName>
    <alternativeName>
        <fullName evidence="9">t(6)A37 threonylcarbamoyladenosine biosynthesis protein TsaC</fullName>
    </alternativeName>
    <alternativeName>
        <fullName evidence="9">tRNA threonylcarbamoyladenosine biosynthesis protein TsaC</fullName>
    </alternativeName>
</protein>
<comment type="similarity">
    <text evidence="9">Belongs to the SUA5 family. TsaC subfamily.</text>
</comment>
<evidence type="ECO:0000313" key="12">
    <source>
        <dbReference type="Proteomes" id="UP000036890"/>
    </source>
</evidence>
<keyword evidence="5 9" id="KW-0548">Nucleotidyltransferase</keyword>
<dbReference type="GO" id="GO:0005524">
    <property type="term" value="F:ATP binding"/>
    <property type="evidence" value="ECO:0007669"/>
    <property type="project" value="UniProtKB-UniRule"/>
</dbReference>
<evidence type="ECO:0000256" key="5">
    <source>
        <dbReference type="ARBA" id="ARBA00022695"/>
    </source>
</evidence>
<dbReference type="FunFam" id="3.90.870.10:FF:000004">
    <property type="entry name" value="Threonylcarbamoyl-AMP synthase"/>
    <property type="match status" value="1"/>
</dbReference>
<dbReference type="SUPFAM" id="SSF55821">
    <property type="entry name" value="YrdC/RibB"/>
    <property type="match status" value="1"/>
</dbReference>
<dbReference type="EMBL" id="AJLO02000041">
    <property type="protein sequence ID" value="KOE97567.1"/>
    <property type="molecule type" value="Genomic_DNA"/>
</dbReference>
<keyword evidence="2 9" id="KW-0963">Cytoplasm</keyword>
<proteinExistence type="inferred from homology"/>
<keyword evidence="3 9" id="KW-0808">Transferase</keyword>
<dbReference type="PANTHER" id="PTHR17490">
    <property type="entry name" value="SUA5"/>
    <property type="match status" value="1"/>
</dbReference>
<evidence type="ECO:0000256" key="2">
    <source>
        <dbReference type="ARBA" id="ARBA00022490"/>
    </source>
</evidence>
<sequence>MKELTLHSAVATLRAGGVIAYPTEAVWGLGCDPSHEAAVHMVLRLKQRPIEKGMILVAAELAQLEGWVRLQALPDARQRAVLASWPGANTWILPAGPRAQPWVTGEHSGIAVRISAHPLVAELCRAWGGPLVSTSANLAGEPPARSREELDPRLLRLLDGILDGQTGGLAQPTPIRDALSGNVLRS</sequence>
<dbReference type="GO" id="GO:0002949">
    <property type="term" value="P:tRNA threonylcarbamoyladenosine modification"/>
    <property type="evidence" value="ECO:0007669"/>
    <property type="project" value="UniProtKB-UniRule"/>
</dbReference>
<dbReference type="GO" id="GO:0000049">
    <property type="term" value="F:tRNA binding"/>
    <property type="evidence" value="ECO:0007669"/>
    <property type="project" value="TreeGrafter"/>
</dbReference>
<evidence type="ECO:0000256" key="8">
    <source>
        <dbReference type="ARBA" id="ARBA00048366"/>
    </source>
</evidence>
<dbReference type="EC" id="2.7.7.87" evidence="9"/>
<keyword evidence="6 9" id="KW-0547">Nucleotide-binding</keyword>
<gene>
    <name evidence="9" type="primary">tsaC</name>
    <name evidence="11" type="ORF">W7K_18970</name>
</gene>
<dbReference type="InterPro" id="IPR017945">
    <property type="entry name" value="DHBP_synth_RibB-like_a/b_dom"/>
</dbReference>
<comment type="catalytic activity">
    <reaction evidence="8 9">
        <text>L-threonine + hydrogencarbonate + ATP = L-threonylcarbamoyladenylate + diphosphate + H2O</text>
        <dbReference type="Rhea" id="RHEA:36407"/>
        <dbReference type="ChEBI" id="CHEBI:15377"/>
        <dbReference type="ChEBI" id="CHEBI:17544"/>
        <dbReference type="ChEBI" id="CHEBI:30616"/>
        <dbReference type="ChEBI" id="CHEBI:33019"/>
        <dbReference type="ChEBI" id="CHEBI:57926"/>
        <dbReference type="ChEBI" id="CHEBI:73682"/>
        <dbReference type="EC" id="2.7.7.87"/>
    </reaction>
</comment>
<comment type="caution">
    <text evidence="11">The sequence shown here is derived from an EMBL/GenBank/DDBJ whole genome shotgun (WGS) entry which is preliminary data.</text>
</comment>
<evidence type="ECO:0000256" key="7">
    <source>
        <dbReference type="ARBA" id="ARBA00022840"/>
    </source>
</evidence>
<dbReference type="Proteomes" id="UP000036890">
    <property type="component" value="Unassembled WGS sequence"/>
</dbReference>
<reference evidence="11 12" key="1">
    <citation type="journal article" date="2012" name="J. Bacteriol.">
        <title>Genome sequence of a novel nicotine-degrading strain, Pseudomonas geniculata N1.</title>
        <authorList>
            <person name="Tang H."/>
            <person name="Yu H."/>
            <person name="Tai C."/>
            <person name="Huang K."/>
            <person name="Liu Y."/>
            <person name="Wang L."/>
            <person name="Yao Y."/>
            <person name="Wu G."/>
            <person name="Xu P."/>
        </authorList>
    </citation>
    <scope>NUCLEOTIDE SEQUENCE [LARGE SCALE GENOMIC DNA]</scope>
    <source>
        <strain evidence="11 12">N1</strain>
    </source>
</reference>